<keyword evidence="4" id="KW-1185">Reference proteome</keyword>
<organism evidence="3 4">
    <name type="scientific">Pelagicoccus mobilis</name>
    <dbReference type="NCBI Taxonomy" id="415221"/>
    <lineage>
        <taxon>Bacteria</taxon>
        <taxon>Pseudomonadati</taxon>
        <taxon>Verrucomicrobiota</taxon>
        <taxon>Opitutia</taxon>
        <taxon>Puniceicoccales</taxon>
        <taxon>Pelagicoccaceae</taxon>
        <taxon>Pelagicoccus</taxon>
    </lineage>
</organism>
<accession>A0A934RVX2</accession>
<feature type="signal peptide" evidence="1">
    <location>
        <begin position="1"/>
        <end position="21"/>
    </location>
</feature>
<dbReference type="Pfam" id="PF06439">
    <property type="entry name" value="3keto-disac_hyd"/>
    <property type="match status" value="1"/>
</dbReference>
<protein>
    <submittedName>
        <fullName evidence="3">DUF1080 domain-containing protein</fullName>
    </submittedName>
</protein>
<evidence type="ECO:0000313" key="3">
    <source>
        <dbReference type="EMBL" id="MBK1877466.1"/>
    </source>
</evidence>
<comment type="caution">
    <text evidence="3">The sequence shown here is derived from an EMBL/GenBank/DDBJ whole genome shotgun (WGS) entry which is preliminary data.</text>
</comment>
<feature type="chain" id="PRO_5037296848" evidence="1">
    <location>
        <begin position="22"/>
        <end position="352"/>
    </location>
</feature>
<keyword evidence="1" id="KW-0732">Signal</keyword>
<dbReference type="EMBL" id="JAENIL010000018">
    <property type="protein sequence ID" value="MBK1877466.1"/>
    <property type="molecule type" value="Genomic_DNA"/>
</dbReference>
<evidence type="ECO:0000259" key="2">
    <source>
        <dbReference type="Pfam" id="PF06439"/>
    </source>
</evidence>
<dbReference type="InterPro" id="IPR010496">
    <property type="entry name" value="AL/BT2_dom"/>
</dbReference>
<feature type="domain" description="3-keto-alpha-glucoside-1,2-lyase/3-keto-2-hydroxy-glucal hydratase" evidence="2">
    <location>
        <begin position="152"/>
        <end position="348"/>
    </location>
</feature>
<evidence type="ECO:0000256" key="1">
    <source>
        <dbReference type="SAM" id="SignalP"/>
    </source>
</evidence>
<name>A0A934RVX2_9BACT</name>
<dbReference type="Gene3D" id="2.60.120.560">
    <property type="entry name" value="Exo-inulinase, domain 1"/>
    <property type="match status" value="1"/>
</dbReference>
<dbReference type="RefSeq" id="WP_200355681.1">
    <property type="nucleotide sequence ID" value="NZ_JAENIL010000018.1"/>
</dbReference>
<dbReference type="Proteomes" id="UP000617628">
    <property type="component" value="Unassembled WGS sequence"/>
</dbReference>
<evidence type="ECO:0000313" key="4">
    <source>
        <dbReference type="Proteomes" id="UP000617628"/>
    </source>
</evidence>
<proteinExistence type="predicted"/>
<reference evidence="3" key="1">
    <citation type="submission" date="2021-01" db="EMBL/GenBank/DDBJ databases">
        <title>Modified the classification status of verrucomicrobia.</title>
        <authorList>
            <person name="Feng X."/>
        </authorList>
    </citation>
    <scope>NUCLEOTIDE SEQUENCE</scope>
    <source>
        <strain evidence="3">KCTC 13126</strain>
    </source>
</reference>
<sequence>MISRTTLVVLITALLVSSAYSQGSGPEWTQIAKADQVLMGDYQGKWLNTPTKGYLRSNPKVCAQVINTGIGKYRINLLPDHNRRAALIYSGEATLQGDTIVLEDGDWSIRVAESGLTGSGKVGGQEAKFSLSRLRLGSPTLGAKPPKGSLILFDGSNFDQWEHEDGRAVTWALLEDGAMEVNSRFKNKSSTPPIGGDIYTKQSFKDLRFHMEFRYPVEPEQQGQLRGNSGLFFQGYEVQILNSYGLDGLWNELGALYKLSPPKVNAARPPLEWQTYDIIYRAPRYDGNQLKENARITVSLNGIVVQRDEELIHQTANGQLGRNKPAPKEAMPIRLQDHINRIQFRNIWAEEL</sequence>
<dbReference type="GO" id="GO:0016787">
    <property type="term" value="F:hydrolase activity"/>
    <property type="evidence" value="ECO:0007669"/>
    <property type="project" value="InterPro"/>
</dbReference>
<dbReference type="AlphaFoldDB" id="A0A934RVX2"/>
<gene>
    <name evidence="3" type="ORF">JIN87_11355</name>
</gene>